<dbReference type="InterPro" id="IPR002539">
    <property type="entry name" value="MaoC-like_dom"/>
</dbReference>
<evidence type="ECO:0000313" key="2">
    <source>
        <dbReference type="EMBL" id="NEX61095.1"/>
    </source>
</evidence>
<name>A0A6B3SP77_9BURK</name>
<dbReference type="PANTHER" id="PTHR43664:SF1">
    <property type="entry name" value="BETA-METHYLMALYL-COA DEHYDRATASE"/>
    <property type="match status" value="1"/>
</dbReference>
<protein>
    <submittedName>
        <fullName evidence="2">MaoC family dehydratase</fullName>
    </submittedName>
</protein>
<dbReference type="CDD" id="cd03454">
    <property type="entry name" value="YdeM"/>
    <property type="match status" value="1"/>
</dbReference>
<proteinExistence type="predicted"/>
<organism evidence="2 3">
    <name type="scientific">Noviherbaspirillum galbum</name>
    <dbReference type="NCBI Taxonomy" id="2709383"/>
    <lineage>
        <taxon>Bacteria</taxon>
        <taxon>Pseudomonadati</taxon>
        <taxon>Pseudomonadota</taxon>
        <taxon>Betaproteobacteria</taxon>
        <taxon>Burkholderiales</taxon>
        <taxon>Oxalobacteraceae</taxon>
        <taxon>Noviherbaspirillum</taxon>
    </lineage>
</organism>
<dbReference type="Pfam" id="PF01575">
    <property type="entry name" value="MaoC_dehydratas"/>
    <property type="match status" value="1"/>
</dbReference>
<dbReference type="Proteomes" id="UP000482155">
    <property type="component" value="Unassembled WGS sequence"/>
</dbReference>
<dbReference type="InterPro" id="IPR052342">
    <property type="entry name" value="MCH/BMMD"/>
</dbReference>
<evidence type="ECO:0000259" key="1">
    <source>
        <dbReference type="Pfam" id="PF01575"/>
    </source>
</evidence>
<feature type="domain" description="MaoC-like" evidence="1">
    <location>
        <begin position="8"/>
        <end position="110"/>
    </location>
</feature>
<dbReference type="EMBL" id="JAAIVB010000028">
    <property type="protein sequence ID" value="NEX61095.1"/>
    <property type="molecule type" value="Genomic_DNA"/>
</dbReference>
<comment type="caution">
    <text evidence="2">The sequence shown here is derived from an EMBL/GenBank/DDBJ whole genome shotgun (WGS) entry which is preliminary data.</text>
</comment>
<reference evidence="2 3" key="1">
    <citation type="submission" date="2020-02" db="EMBL/GenBank/DDBJ databases">
        <authorList>
            <person name="Kim M.K."/>
        </authorList>
    </citation>
    <scope>NUCLEOTIDE SEQUENCE [LARGE SCALE GENOMIC DNA]</scope>
    <source>
        <strain evidence="2 3">17J57-3</strain>
    </source>
</reference>
<dbReference type="AlphaFoldDB" id="A0A6B3SP77"/>
<dbReference type="PANTHER" id="PTHR43664">
    <property type="entry name" value="MONOAMINE OXIDASE-RELATED"/>
    <property type="match status" value="1"/>
</dbReference>
<evidence type="ECO:0000313" key="3">
    <source>
        <dbReference type="Proteomes" id="UP000482155"/>
    </source>
</evidence>
<dbReference type="RefSeq" id="WP_163961972.1">
    <property type="nucleotide sequence ID" value="NZ_JAAIVB010000028.1"/>
</dbReference>
<accession>A0A6B3SP77</accession>
<dbReference type="InterPro" id="IPR029069">
    <property type="entry name" value="HotDog_dom_sf"/>
</dbReference>
<gene>
    <name evidence="2" type="ORF">G3574_08395</name>
</gene>
<dbReference type="SUPFAM" id="SSF54637">
    <property type="entry name" value="Thioesterase/thiol ester dehydrase-isomerase"/>
    <property type="match status" value="1"/>
</dbReference>
<keyword evidence="3" id="KW-1185">Reference proteome</keyword>
<sequence length="153" mass="16782">MKFAEITPGRRFTLGPVRVEEEEIIRFAGQYDDQWFHTDPSAAAQGPFHGLIASGWHTCALAMQLVSRGILAGSESYASPGLNYVKWPTPVRPGDTLVLEIKVQESRRSASQPALGIVRWQWVMNNQHGDTVLDLEATSMFKLAASSGGVLAQ</sequence>
<dbReference type="Gene3D" id="3.10.129.10">
    <property type="entry name" value="Hotdog Thioesterase"/>
    <property type="match status" value="1"/>
</dbReference>